<evidence type="ECO:0000313" key="2">
    <source>
        <dbReference type="Proteomes" id="UP000301309"/>
    </source>
</evidence>
<accession>A0A4D4L8R0</accession>
<evidence type="ECO:0000313" key="1">
    <source>
        <dbReference type="EMBL" id="GDY57592.1"/>
    </source>
</evidence>
<comment type="caution">
    <text evidence="1">The sequence shown here is derived from an EMBL/GenBank/DDBJ whole genome shotgun (WGS) entry which is preliminary data.</text>
</comment>
<keyword evidence="2" id="KW-1185">Reference proteome</keyword>
<dbReference type="Proteomes" id="UP000301309">
    <property type="component" value="Unassembled WGS sequence"/>
</dbReference>
<sequence>MSRHAELLDLVDDTAAALLRAAPAGGGPEAVLAAAAEVLHGRFADWVIADLAPEAGPGNPRRVLALGPREEVGDRTAPLAEQDPADCPWWWTRCTTGPPRCG</sequence>
<dbReference type="EMBL" id="BJHW01000001">
    <property type="protein sequence ID" value="GDY57592.1"/>
    <property type="molecule type" value="Genomic_DNA"/>
</dbReference>
<organism evidence="1 2">
    <name type="scientific">Streptomyces violaceusniger</name>
    <dbReference type="NCBI Taxonomy" id="68280"/>
    <lineage>
        <taxon>Bacteria</taxon>
        <taxon>Bacillati</taxon>
        <taxon>Actinomycetota</taxon>
        <taxon>Actinomycetes</taxon>
        <taxon>Kitasatosporales</taxon>
        <taxon>Streptomycetaceae</taxon>
        <taxon>Streptomyces</taxon>
        <taxon>Streptomyces violaceusniger group</taxon>
    </lineage>
</organism>
<name>A0A4D4L8R0_STRVO</name>
<dbReference type="AlphaFoldDB" id="A0A4D4L8R0"/>
<gene>
    <name evidence="1" type="ORF">SVIO_082150</name>
</gene>
<protein>
    <submittedName>
        <fullName evidence="1">Uncharacterized protein</fullName>
    </submittedName>
</protein>
<reference evidence="1 2" key="1">
    <citation type="journal article" date="2020" name="Int. J. Syst. Evol. Microbiol.">
        <title>Reclassification of Streptomyces castelarensis and Streptomyces sporoclivatus as later heterotypic synonyms of Streptomyces antimycoticus.</title>
        <authorList>
            <person name="Komaki H."/>
            <person name="Tamura T."/>
        </authorList>
    </citation>
    <scope>NUCLEOTIDE SEQUENCE [LARGE SCALE GENOMIC DNA]</scope>
    <source>
        <strain evidence="1 2">NBRC 13459</strain>
    </source>
</reference>
<proteinExistence type="predicted"/>